<dbReference type="EMBL" id="CP003418">
    <property type="protein sequence ID" value="AFH48815.1"/>
    <property type="molecule type" value="Genomic_DNA"/>
</dbReference>
<accession>I0AIK8</accession>
<reference evidence="3 4" key="1">
    <citation type="journal article" date="2012" name="Front. Microbiol.">
        <title>Complete genome of Ignavibacterium album, a metabolically versatile, flagellated, facultative anaerobe from the phylum Chlorobi.</title>
        <authorList>
            <person name="Liu Z."/>
            <person name="Frigaard N.-U."/>
            <person name="Vogl K."/>
            <person name="Iino T."/>
            <person name="Ohkuma M."/>
            <person name="Overmann J."/>
            <person name="Bryant D.A."/>
        </authorList>
    </citation>
    <scope>NUCLEOTIDE SEQUENCE [LARGE SCALE GENOMIC DNA]</scope>
    <source>
        <strain evidence="4">DSM 19864 / JCM 16511 / NBRC 101810 / Mat9-16</strain>
    </source>
</reference>
<gene>
    <name evidence="3" type="ordered locus">IALB_1104</name>
</gene>
<dbReference type="InterPro" id="IPR036105">
    <property type="entry name" value="DiNase_FeMo-co_biosyn_sf"/>
</dbReference>
<dbReference type="Gene3D" id="3.30.420.130">
    <property type="entry name" value="Dinitrogenase iron-molybdenum cofactor biosynthesis domain"/>
    <property type="match status" value="1"/>
</dbReference>
<proteinExistence type="predicted"/>
<dbReference type="InterPro" id="IPR003731">
    <property type="entry name" value="Di-Nase_FeMo-co_biosynth"/>
</dbReference>
<feature type="domain" description="Dinitrogenase iron-molybdenum cofactor biosynthesis" evidence="2">
    <location>
        <begin position="13"/>
        <end position="99"/>
    </location>
</feature>
<dbReference type="PANTHER" id="PTHR42983">
    <property type="entry name" value="DINITROGENASE IRON-MOLYBDENUM COFACTOR PROTEIN-RELATED"/>
    <property type="match status" value="1"/>
</dbReference>
<evidence type="ECO:0000259" key="2">
    <source>
        <dbReference type="Pfam" id="PF02579"/>
    </source>
</evidence>
<dbReference type="eggNOG" id="COG1433">
    <property type="taxonomic scope" value="Bacteria"/>
</dbReference>
<sequence length="141" mass="16038">MLILIGSDGNKLESPIAKRFGHADYFILYNTETKSFEAFENIDEGHNHENLQQFLDKGVEAFIVGNIGPHAFEVINTSKSKVFLARKMSIQEAIDKFLKGELKQLTEPTAKHSIGHGKDEEHHHHHKGEQHHGRGRHSHDE</sequence>
<dbReference type="KEGG" id="ial:IALB_1104"/>
<dbReference type="HOGENOM" id="CLU_104194_0_0_10"/>
<protein>
    <recommendedName>
        <fullName evidence="2">Dinitrogenase iron-molybdenum cofactor biosynthesis domain-containing protein</fullName>
    </recommendedName>
</protein>
<evidence type="ECO:0000313" key="3">
    <source>
        <dbReference type="EMBL" id="AFH48815.1"/>
    </source>
</evidence>
<dbReference type="Pfam" id="PF02579">
    <property type="entry name" value="Nitro_FeMo-Co"/>
    <property type="match status" value="1"/>
</dbReference>
<dbReference type="AlphaFoldDB" id="I0AIK8"/>
<feature type="region of interest" description="Disordered" evidence="1">
    <location>
        <begin position="111"/>
        <end position="141"/>
    </location>
</feature>
<organism evidence="3 4">
    <name type="scientific">Ignavibacterium album (strain DSM 19864 / JCM 16511 / NBRC 101810 / Mat9-16)</name>
    <dbReference type="NCBI Taxonomy" id="945713"/>
    <lineage>
        <taxon>Bacteria</taxon>
        <taxon>Pseudomonadati</taxon>
        <taxon>Ignavibacteriota</taxon>
        <taxon>Ignavibacteria</taxon>
        <taxon>Ignavibacteriales</taxon>
        <taxon>Ignavibacteriaceae</taxon>
        <taxon>Ignavibacterium</taxon>
    </lineage>
</organism>
<dbReference type="STRING" id="945713.IALB_1104"/>
<evidence type="ECO:0000256" key="1">
    <source>
        <dbReference type="SAM" id="MobiDB-lite"/>
    </source>
</evidence>
<name>I0AIK8_IGNAJ</name>
<dbReference type="PANTHER" id="PTHR42983:SF1">
    <property type="entry name" value="IRON-MOLYBDENUM PROTEIN"/>
    <property type="match status" value="1"/>
</dbReference>
<dbReference type="RefSeq" id="WP_014559970.1">
    <property type="nucleotide sequence ID" value="NC_017464.1"/>
</dbReference>
<feature type="compositionally biased region" description="Basic residues" evidence="1">
    <location>
        <begin position="123"/>
        <end position="141"/>
    </location>
</feature>
<dbReference type="Proteomes" id="UP000007394">
    <property type="component" value="Chromosome"/>
</dbReference>
<keyword evidence="4" id="KW-1185">Reference proteome</keyword>
<evidence type="ECO:0000313" key="4">
    <source>
        <dbReference type="Proteomes" id="UP000007394"/>
    </source>
</evidence>
<dbReference type="OrthoDB" id="9807451at2"/>
<dbReference type="SUPFAM" id="SSF53146">
    <property type="entry name" value="Nitrogenase accessory factor-like"/>
    <property type="match status" value="1"/>
</dbReference>